<feature type="domain" description="Nucleotidyl transferase" evidence="1">
    <location>
        <begin position="3"/>
        <end position="230"/>
    </location>
</feature>
<accession>A0A410H4D2</accession>
<dbReference type="CDD" id="cd06915">
    <property type="entry name" value="NTP_transferase_WcbM_like"/>
    <property type="match status" value="1"/>
</dbReference>
<dbReference type="PANTHER" id="PTHR22572">
    <property type="entry name" value="SUGAR-1-PHOSPHATE GUANYL TRANSFERASE"/>
    <property type="match status" value="1"/>
</dbReference>
<dbReference type="InterPro" id="IPR005835">
    <property type="entry name" value="NTP_transferase_dom"/>
</dbReference>
<reference evidence="2 3" key="1">
    <citation type="journal article" date="2018" name="Environ. Microbiol.">
        <title>Genomes of ubiquitous marine and hypersaline Hydrogenovibrio, Thiomicrorhabdus and Thiomicrospira spp. encode a diversity of mechanisms to sustain chemolithoautotrophy in heterogeneous environments.</title>
        <authorList>
            <person name="Scott K.M."/>
            <person name="Williams J."/>
            <person name="Porter C.M.B."/>
            <person name="Russel S."/>
            <person name="Harmer T.L."/>
            <person name="Paul J.H."/>
            <person name="Antonen K.M."/>
            <person name="Bridges M.K."/>
            <person name="Camper G.J."/>
            <person name="Campla C.K."/>
            <person name="Casella L.G."/>
            <person name="Chase E."/>
            <person name="Conrad J.W."/>
            <person name="Cruz M.C."/>
            <person name="Dunlap D.S."/>
            <person name="Duran L."/>
            <person name="Fahsbender E.M."/>
            <person name="Goldsmith D.B."/>
            <person name="Keeley R.F."/>
            <person name="Kondoff M.R."/>
            <person name="Kussy B.I."/>
            <person name="Lane M.K."/>
            <person name="Lawler S."/>
            <person name="Leigh B.A."/>
            <person name="Lewis C."/>
            <person name="Lostal L.M."/>
            <person name="Marking D."/>
            <person name="Mancera P.A."/>
            <person name="McClenthan E.C."/>
            <person name="McIntyre E.A."/>
            <person name="Mine J.A."/>
            <person name="Modi S."/>
            <person name="Moore B.D."/>
            <person name="Morgan W.A."/>
            <person name="Nelson K.M."/>
            <person name="Nguyen K.N."/>
            <person name="Ogburn N."/>
            <person name="Parrino D.G."/>
            <person name="Pedapudi A.D."/>
            <person name="Pelham R.P."/>
            <person name="Preece A.M."/>
            <person name="Rampersad E.A."/>
            <person name="Richardson J.C."/>
            <person name="Rodgers C.M."/>
            <person name="Schaffer B.L."/>
            <person name="Sheridan N.E."/>
            <person name="Solone M.R."/>
            <person name="Staley Z.R."/>
            <person name="Tabuchi M."/>
            <person name="Waide R.J."/>
            <person name="Wanjugi P.W."/>
            <person name="Young S."/>
            <person name="Clum A."/>
            <person name="Daum C."/>
            <person name="Huntemann M."/>
            <person name="Ivanova N."/>
            <person name="Kyrpides N."/>
            <person name="Mikhailova N."/>
            <person name="Palaniappan K."/>
            <person name="Pillay M."/>
            <person name="Reddy T.B.K."/>
            <person name="Shapiro N."/>
            <person name="Stamatis D."/>
            <person name="Varghese N."/>
            <person name="Woyke T."/>
            <person name="Boden R."/>
            <person name="Freyermuth S.K."/>
            <person name="Kerfeld C.A."/>
        </authorList>
    </citation>
    <scope>NUCLEOTIDE SEQUENCE [LARGE SCALE GENOMIC DNA]</scope>
    <source>
        <strain evidence="2 3">JR-2</strain>
    </source>
</reference>
<dbReference type="EMBL" id="CP035033">
    <property type="protein sequence ID" value="QAB15779.1"/>
    <property type="molecule type" value="Genomic_DNA"/>
</dbReference>
<dbReference type="InterPro" id="IPR029044">
    <property type="entry name" value="Nucleotide-diphossugar_trans"/>
</dbReference>
<protein>
    <submittedName>
        <fullName evidence="2">D-glycero-D-manno-heptose 1-phosphate guanosyltransferase</fullName>
    </submittedName>
</protein>
<evidence type="ECO:0000313" key="3">
    <source>
        <dbReference type="Proteomes" id="UP000285478"/>
    </source>
</evidence>
<dbReference type="Pfam" id="PF00483">
    <property type="entry name" value="NTP_transferase"/>
    <property type="match status" value="1"/>
</dbReference>
<dbReference type="Gene3D" id="3.90.550.10">
    <property type="entry name" value="Spore Coat Polysaccharide Biosynthesis Protein SpsA, Chain A"/>
    <property type="match status" value="1"/>
</dbReference>
<dbReference type="AlphaFoldDB" id="A0A410H4D2"/>
<dbReference type="GO" id="GO:0016740">
    <property type="term" value="F:transferase activity"/>
    <property type="evidence" value="ECO:0007669"/>
    <property type="project" value="UniProtKB-KW"/>
</dbReference>
<proteinExistence type="predicted"/>
<organism evidence="2 3">
    <name type="scientific">Hydrogenovibrio thermophilus</name>
    <dbReference type="NCBI Taxonomy" id="265883"/>
    <lineage>
        <taxon>Bacteria</taxon>
        <taxon>Pseudomonadati</taxon>
        <taxon>Pseudomonadota</taxon>
        <taxon>Gammaproteobacteria</taxon>
        <taxon>Thiotrichales</taxon>
        <taxon>Piscirickettsiaceae</taxon>
        <taxon>Hydrogenovibrio</taxon>
    </lineage>
</organism>
<sequence>MEAVVLVGGLGTRLGYLTKLTPKPMLPIRNKPFLELLLKSVKKKGIDRVVLAVGYQKEVVQSYFDTNDRDLPQIVFSVEDKPLGTGGAICQALMQTESDSVFVLNGDSYLDLSFQDMKDQHEKANCDITIASCFVRPADRYGVMQVNDERQVISFEEKGKKPEGLINGGVYLLNKVIMRRVLDKIVEIPYSFEEDVLANRTLELIKCHFQVDGYFLDIGVPFDYEKAQKELYI</sequence>
<dbReference type="Proteomes" id="UP000285478">
    <property type="component" value="Chromosome"/>
</dbReference>
<name>A0A410H4D2_9GAMM</name>
<evidence type="ECO:0000313" key="2">
    <source>
        <dbReference type="EMBL" id="QAB15779.1"/>
    </source>
</evidence>
<keyword evidence="2" id="KW-0808">Transferase</keyword>
<evidence type="ECO:0000259" key="1">
    <source>
        <dbReference type="Pfam" id="PF00483"/>
    </source>
</evidence>
<dbReference type="InterPro" id="IPR050486">
    <property type="entry name" value="Mannose-1P_guanyltransferase"/>
</dbReference>
<dbReference type="RefSeq" id="WP_128385143.1">
    <property type="nucleotide sequence ID" value="NZ_CP035033.1"/>
</dbReference>
<dbReference type="KEGG" id="htr:EPV75_08905"/>
<gene>
    <name evidence="2" type="ORF">EPV75_08905</name>
</gene>
<keyword evidence="3" id="KW-1185">Reference proteome</keyword>
<dbReference type="SUPFAM" id="SSF53448">
    <property type="entry name" value="Nucleotide-diphospho-sugar transferases"/>
    <property type="match status" value="1"/>
</dbReference>